<dbReference type="Proteomes" id="UP001462961">
    <property type="component" value="Unassembled WGS sequence"/>
</dbReference>
<dbReference type="RefSeq" id="WP_107204378.1">
    <property type="nucleotide sequence ID" value="NZ_JAKUCO010000043.1"/>
</dbReference>
<organism evidence="1 2">
    <name type="scientific">Paraburkholderia caribensis</name>
    <dbReference type="NCBI Taxonomy" id="75105"/>
    <lineage>
        <taxon>Bacteria</taxon>
        <taxon>Pseudomonadati</taxon>
        <taxon>Pseudomonadota</taxon>
        <taxon>Betaproteobacteria</taxon>
        <taxon>Burkholderiales</taxon>
        <taxon>Burkholderiaceae</taxon>
        <taxon>Paraburkholderia</taxon>
    </lineage>
</organism>
<name>A0ABV0EBK3_9BURK</name>
<protein>
    <submittedName>
        <fullName evidence="1">Uncharacterized protein</fullName>
    </submittedName>
</protein>
<sequence>MDEIVDLMNEYRAIADKSSLYARVLMSFIAEREQRMRQELERQIVATTRDREHCARLRHFARTARLESLVVLYERHRTERSSEAK</sequence>
<comment type="caution">
    <text evidence="1">The sequence shown here is derived from an EMBL/GenBank/DDBJ whole genome shotgun (WGS) entry which is preliminary data.</text>
</comment>
<gene>
    <name evidence="1" type="ORF">VOI32_40895</name>
</gene>
<reference evidence="1 2" key="1">
    <citation type="submission" date="2024-01" db="EMBL/GenBank/DDBJ databases">
        <title>The diversity of rhizobia nodulating Mimosa spp. in eleven states of Brazil covering several biomes is determined by host plant, location, and edaphic factors.</title>
        <authorList>
            <person name="Rouws L."/>
            <person name="Barauna A."/>
            <person name="Beukes C."/>
            <person name="De Faria S.M."/>
            <person name="Gross E."/>
            <person name="Dos Reis Junior F.B."/>
            <person name="Simon M."/>
            <person name="Maluk M."/>
            <person name="Odee D.W."/>
            <person name="Kenicer G."/>
            <person name="Young J.P.W."/>
            <person name="Reis V.M."/>
            <person name="Zilli J."/>
            <person name="James E.K."/>
        </authorList>
    </citation>
    <scope>NUCLEOTIDE SEQUENCE [LARGE SCALE GENOMIC DNA]</scope>
    <source>
        <strain evidence="1 2">JHI1651</strain>
    </source>
</reference>
<evidence type="ECO:0000313" key="2">
    <source>
        <dbReference type="Proteomes" id="UP001462961"/>
    </source>
</evidence>
<dbReference type="EMBL" id="JAYLVJ010000115">
    <property type="protein sequence ID" value="MEO1760203.1"/>
    <property type="molecule type" value="Genomic_DNA"/>
</dbReference>
<keyword evidence="2" id="KW-1185">Reference proteome</keyword>
<evidence type="ECO:0000313" key="1">
    <source>
        <dbReference type="EMBL" id="MEO1760203.1"/>
    </source>
</evidence>
<proteinExistence type="predicted"/>
<accession>A0ABV0EBK3</accession>